<evidence type="ECO:0000313" key="1">
    <source>
        <dbReference type="EMBL" id="CDW33716.1"/>
    </source>
</evidence>
<name>A0A0K2U7N7_LEPSM</name>
<accession>A0A0K2U7N7</accession>
<sequence length="19" mass="2301">MFNEDILCIIELDVFYPLL</sequence>
<proteinExistence type="predicted"/>
<protein>
    <submittedName>
        <fullName evidence="1">Uncharacterized protein</fullName>
    </submittedName>
</protein>
<dbReference type="EMBL" id="HACA01016355">
    <property type="protein sequence ID" value="CDW33716.1"/>
    <property type="molecule type" value="Transcribed_RNA"/>
</dbReference>
<organism evidence="1">
    <name type="scientific">Lepeophtheirus salmonis</name>
    <name type="common">Salmon louse</name>
    <name type="synonym">Caligus salmonis</name>
    <dbReference type="NCBI Taxonomy" id="72036"/>
    <lineage>
        <taxon>Eukaryota</taxon>
        <taxon>Metazoa</taxon>
        <taxon>Ecdysozoa</taxon>
        <taxon>Arthropoda</taxon>
        <taxon>Crustacea</taxon>
        <taxon>Multicrustacea</taxon>
        <taxon>Hexanauplia</taxon>
        <taxon>Copepoda</taxon>
        <taxon>Siphonostomatoida</taxon>
        <taxon>Caligidae</taxon>
        <taxon>Lepeophtheirus</taxon>
    </lineage>
</organism>
<reference evidence="1" key="1">
    <citation type="submission" date="2014-05" db="EMBL/GenBank/DDBJ databases">
        <authorList>
            <person name="Chronopoulou M."/>
        </authorList>
    </citation>
    <scope>NUCLEOTIDE SEQUENCE</scope>
    <source>
        <tissue evidence="1">Whole organism</tissue>
    </source>
</reference>
<dbReference type="AlphaFoldDB" id="A0A0K2U7N7"/>